<dbReference type="Proteomes" id="UP000274556">
    <property type="component" value="Unassembled WGS sequence"/>
</dbReference>
<organism evidence="1 2">
    <name type="scientific">Thiocapsa rosea</name>
    <dbReference type="NCBI Taxonomy" id="69360"/>
    <lineage>
        <taxon>Bacteria</taxon>
        <taxon>Pseudomonadati</taxon>
        <taxon>Pseudomonadota</taxon>
        <taxon>Gammaproteobacteria</taxon>
        <taxon>Chromatiales</taxon>
        <taxon>Chromatiaceae</taxon>
        <taxon>Thiocapsa</taxon>
    </lineage>
</organism>
<keyword evidence="2" id="KW-1185">Reference proteome</keyword>
<gene>
    <name evidence="1" type="ORF">BDD21_4065</name>
</gene>
<accession>A0A495VAX4</accession>
<sequence length="32" mass="3280">MRPEVADTLQTAHVEGVAESAAQQLKSGGVAQ</sequence>
<evidence type="ECO:0000313" key="2">
    <source>
        <dbReference type="Proteomes" id="UP000274556"/>
    </source>
</evidence>
<proteinExistence type="predicted"/>
<dbReference type="AlphaFoldDB" id="A0A495VAX4"/>
<protein>
    <submittedName>
        <fullName evidence="1">Uncharacterized protein</fullName>
    </submittedName>
</protein>
<evidence type="ECO:0000313" key="1">
    <source>
        <dbReference type="EMBL" id="RKT46546.1"/>
    </source>
</evidence>
<dbReference type="EMBL" id="RBXL01000001">
    <property type="protein sequence ID" value="RKT46546.1"/>
    <property type="molecule type" value="Genomic_DNA"/>
</dbReference>
<name>A0A495VAX4_9GAMM</name>
<comment type="caution">
    <text evidence="1">The sequence shown here is derived from an EMBL/GenBank/DDBJ whole genome shotgun (WGS) entry which is preliminary data.</text>
</comment>
<reference evidence="1 2" key="1">
    <citation type="submission" date="2018-10" db="EMBL/GenBank/DDBJ databases">
        <title>Genomic Encyclopedia of Archaeal and Bacterial Type Strains, Phase II (KMG-II): from individual species to whole genera.</title>
        <authorList>
            <person name="Goeker M."/>
        </authorList>
    </citation>
    <scope>NUCLEOTIDE SEQUENCE [LARGE SCALE GENOMIC DNA]</scope>
    <source>
        <strain evidence="1 2">DSM 235</strain>
    </source>
</reference>